<evidence type="ECO:0000313" key="7">
    <source>
        <dbReference type="Proteomes" id="UP000478483"/>
    </source>
</evidence>
<reference evidence="2 5" key="1">
    <citation type="submission" date="2015-09" db="EMBL/GenBank/DDBJ databases">
        <authorList>
            <consortium name="Pathogen Informatics"/>
        </authorList>
    </citation>
    <scope>NUCLEOTIDE SEQUENCE [LARGE SCALE GENOMIC DNA]</scope>
    <source>
        <strain evidence="2 5">2789STDY5834960</strain>
    </source>
</reference>
<feature type="transmembrane region" description="Helical" evidence="1">
    <location>
        <begin position="112"/>
        <end position="134"/>
    </location>
</feature>
<dbReference type="NCBIfam" id="TIGR00792">
    <property type="entry name" value="gph"/>
    <property type="match status" value="1"/>
</dbReference>
<feature type="transmembrane region" description="Helical" evidence="1">
    <location>
        <begin position="81"/>
        <end position="100"/>
    </location>
</feature>
<dbReference type="GO" id="GO:0008643">
    <property type="term" value="P:carbohydrate transport"/>
    <property type="evidence" value="ECO:0007669"/>
    <property type="project" value="InterPro"/>
</dbReference>
<keyword evidence="1" id="KW-0472">Membrane</keyword>
<reference evidence="4 6" key="2">
    <citation type="submission" date="2018-08" db="EMBL/GenBank/DDBJ databases">
        <title>A genome reference for cultivated species of the human gut microbiota.</title>
        <authorList>
            <person name="Zou Y."/>
            <person name="Xue W."/>
            <person name="Luo G."/>
        </authorList>
    </citation>
    <scope>NUCLEOTIDE SEQUENCE [LARGE SCALE GENOMIC DNA]</scope>
    <source>
        <strain evidence="4 6">AM22-21LB</strain>
    </source>
</reference>
<dbReference type="Pfam" id="PF13347">
    <property type="entry name" value="MFS_2"/>
    <property type="match status" value="1"/>
</dbReference>
<dbReference type="PaxDb" id="166486-ERS852572_03065"/>
<dbReference type="EMBL" id="QRID01000007">
    <property type="protein sequence ID" value="RHG28520.1"/>
    <property type="molecule type" value="Genomic_DNA"/>
</dbReference>
<dbReference type="Gene3D" id="1.20.1250.20">
    <property type="entry name" value="MFS general substrate transporter like domains"/>
    <property type="match status" value="2"/>
</dbReference>
<evidence type="ECO:0000256" key="1">
    <source>
        <dbReference type="SAM" id="Phobius"/>
    </source>
</evidence>
<dbReference type="EMBL" id="CYXZ01000027">
    <property type="protein sequence ID" value="CUN27215.1"/>
    <property type="molecule type" value="Genomic_DNA"/>
</dbReference>
<feature type="transmembrane region" description="Helical" evidence="1">
    <location>
        <begin position="155"/>
        <end position="174"/>
    </location>
</feature>
<dbReference type="GeneID" id="61435024"/>
<dbReference type="InterPro" id="IPR036259">
    <property type="entry name" value="MFS_trans_sf"/>
</dbReference>
<feature type="transmembrane region" description="Helical" evidence="1">
    <location>
        <begin position="302"/>
        <end position="320"/>
    </location>
</feature>
<keyword evidence="1" id="KW-0812">Transmembrane</keyword>
<dbReference type="Proteomes" id="UP000095350">
    <property type="component" value="Unassembled WGS sequence"/>
</dbReference>
<dbReference type="RefSeq" id="WP_006858441.1">
    <property type="nucleotide sequence ID" value="NZ_CABIYH010000027.1"/>
</dbReference>
<dbReference type="Proteomes" id="UP000478483">
    <property type="component" value="Unassembled WGS sequence"/>
</dbReference>
<evidence type="ECO:0000313" key="2">
    <source>
        <dbReference type="EMBL" id="CUN27215.1"/>
    </source>
</evidence>
<dbReference type="PANTHER" id="PTHR11328">
    <property type="entry name" value="MAJOR FACILITATOR SUPERFAMILY DOMAIN-CONTAINING PROTEIN"/>
    <property type="match status" value="1"/>
</dbReference>
<dbReference type="GO" id="GO:0006814">
    <property type="term" value="P:sodium ion transport"/>
    <property type="evidence" value="ECO:0007669"/>
    <property type="project" value="InterPro"/>
</dbReference>
<dbReference type="CDD" id="cd17332">
    <property type="entry name" value="MFS_MelB_like"/>
    <property type="match status" value="1"/>
</dbReference>
<evidence type="ECO:0000313" key="4">
    <source>
        <dbReference type="EMBL" id="RHG28520.1"/>
    </source>
</evidence>
<organism evidence="2 5">
    <name type="scientific">Roseburia intestinalis</name>
    <dbReference type="NCBI Taxonomy" id="166486"/>
    <lineage>
        <taxon>Bacteria</taxon>
        <taxon>Bacillati</taxon>
        <taxon>Bacillota</taxon>
        <taxon>Clostridia</taxon>
        <taxon>Lachnospirales</taxon>
        <taxon>Lachnospiraceae</taxon>
        <taxon>Roseburia</taxon>
    </lineage>
</organism>
<evidence type="ECO:0000313" key="5">
    <source>
        <dbReference type="Proteomes" id="UP000095350"/>
    </source>
</evidence>
<dbReference type="GO" id="GO:0015293">
    <property type="term" value="F:symporter activity"/>
    <property type="evidence" value="ECO:0007669"/>
    <property type="project" value="InterPro"/>
</dbReference>
<name>A0A173VM64_9FIRM</name>
<evidence type="ECO:0000313" key="3">
    <source>
        <dbReference type="EMBL" id="MTR85437.1"/>
    </source>
</evidence>
<dbReference type="OrthoDB" id="9764596at2"/>
<reference evidence="3 7" key="3">
    <citation type="journal article" date="2019" name="Nat. Med.">
        <title>A library of human gut bacterial isolates paired with longitudinal multiomics data enables mechanistic microbiome research.</title>
        <authorList>
            <person name="Poyet M."/>
            <person name="Groussin M."/>
            <person name="Gibbons S.M."/>
            <person name="Avila-Pacheco J."/>
            <person name="Jiang X."/>
            <person name="Kearney S.M."/>
            <person name="Perrotta A.R."/>
            <person name="Berdy B."/>
            <person name="Zhao S."/>
            <person name="Lieberman T.D."/>
            <person name="Swanson P.K."/>
            <person name="Smith M."/>
            <person name="Roesemann S."/>
            <person name="Alexander J.E."/>
            <person name="Rich S.A."/>
            <person name="Livny J."/>
            <person name="Vlamakis H."/>
            <person name="Clish C."/>
            <person name="Bullock K."/>
            <person name="Deik A."/>
            <person name="Scott J."/>
            <person name="Pierce K.A."/>
            <person name="Xavier R.J."/>
            <person name="Alm E.J."/>
        </authorList>
    </citation>
    <scope>NUCLEOTIDE SEQUENCE [LARGE SCALE GENOMIC DNA]</scope>
    <source>
        <strain evidence="3 7">BIOML-A1</strain>
    </source>
</reference>
<keyword evidence="1" id="KW-1133">Transmembrane helix</keyword>
<sequence length="459" mass="51387">MKETRPFSMKDKIGYTLGDLGCCCTEQFRAMYLAIFYTLVLKVNPVHVGILMLITKFWDAINDPLIGALVDSHKNKGKGKFIPWIKFFAFPTAVLCILGFVNVSNFAYGARIAYMFITYIVYEIMYTCVSVPFGSLSSVMTDDVNQRTDLSRFRSLGGTIFMTVIVIAGPLFLYKDNQPVPSHFLIMSAICAVIGLICLMFTSHWCKERIITEPVVEKKEKLNYFQVIKDITKNKALLGVMLSSFIGIVGAGMVNGLNTYLFRDYFGNVAIMAVSGMLSVIWSLIAFVGTKFVAKKFGKKEWIMYSATFSVVVYAILFFFPLENPMLFIIINGICYLGVSGFQVLVWALVNDAIDYQELQTGKRNEGIVYSAYTFFRKLANAVSGSMSSFALAIAGFQVNEAVQNEAFSGRLWKTYTGLYVVGYLLAVLVLKFIYPLTKEKTAEMLQDLADKRNAATAE</sequence>
<dbReference type="AlphaFoldDB" id="A0A173VM64"/>
<dbReference type="STRING" id="166486.ERS852572_03065"/>
<feature type="transmembrane region" description="Helical" evidence="1">
    <location>
        <begin position="180"/>
        <end position="201"/>
    </location>
</feature>
<dbReference type="GO" id="GO:0005886">
    <property type="term" value="C:plasma membrane"/>
    <property type="evidence" value="ECO:0007669"/>
    <property type="project" value="TreeGrafter"/>
</dbReference>
<feature type="transmembrane region" description="Helical" evidence="1">
    <location>
        <begin position="326"/>
        <end position="350"/>
    </location>
</feature>
<protein>
    <submittedName>
        <fullName evidence="2">Inner membrane symporter yicJ</fullName>
    </submittedName>
    <submittedName>
        <fullName evidence="3">MFS transporter</fullName>
    </submittedName>
</protein>
<feature type="transmembrane region" description="Helical" evidence="1">
    <location>
        <begin position="269"/>
        <end position="290"/>
    </location>
</feature>
<dbReference type="InterPro" id="IPR001927">
    <property type="entry name" value="Na/Gal_symport"/>
</dbReference>
<dbReference type="SUPFAM" id="SSF103473">
    <property type="entry name" value="MFS general substrate transporter"/>
    <property type="match status" value="1"/>
</dbReference>
<dbReference type="Proteomes" id="UP000284051">
    <property type="component" value="Unassembled WGS sequence"/>
</dbReference>
<gene>
    <name evidence="2" type="primary">yicJ_3</name>
    <name evidence="4" type="ORF">DW264_08620</name>
    <name evidence="2" type="ORF">ERS852572_03065</name>
    <name evidence="3" type="ORF">GMD50_10265</name>
</gene>
<dbReference type="EMBL" id="WNAJ01000010">
    <property type="protein sequence ID" value="MTR85437.1"/>
    <property type="molecule type" value="Genomic_DNA"/>
</dbReference>
<dbReference type="InterPro" id="IPR039672">
    <property type="entry name" value="MFS_2"/>
</dbReference>
<accession>A0A173VM64</accession>
<proteinExistence type="predicted"/>
<feature type="transmembrane region" description="Helical" evidence="1">
    <location>
        <begin position="417"/>
        <end position="435"/>
    </location>
</feature>
<feature type="transmembrane region" description="Helical" evidence="1">
    <location>
        <begin position="236"/>
        <end position="257"/>
    </location>
</feature>
<dbReference type="PANTHER" id="PTHR11328:SF24">
    <property type="entry name" value="MAJOR FACILITATOR SUPERFAMILY (MFS) PROFILE DOMAIN-CONTAINING PROTEIN"/>
    <property type="match status" value="1"/>
</dbReference>
<evidence type="ECO:0000313" key="6">
    <source>
        <dbReference type="Proteomes" id="UP000284051"/>
    </source>
</evidence>